<name>A0AAV4R5W7_9ARAC</name>
<evidence type="ECO:0000313" key="3">
    <source>
        <dbReference type="Proteomes" id="UP001054837"/>
    </source>
</evidence>
<evidence type="ECO:0000313" key="2">
    <source>
        <dbReference type="EMBL" id="GIY17338.1"/>
    </source>
</evidence>
<keyword evidence="3" id="KW-1185">Reference proteome</keyword>
<protein>
    <submittedName>
        <fullName evidence="2">Uncharacterized protein</fullName>
    </submittedName>
</protein>
<reference evidence="2 3" key="1">
    <citation type="submission" date="2021-06" db="EMBL/GenBank/DDBJ databases">
        <title>Caerostris darwini draft genome.</title>
        <authorList>
            <person name="Kono N."/>
            <person name="Arakawa K."/>
        </authorList>
    </citation>
    <scope>NUCLEOTIDE SEQUENCE [LARGE SCALE GENOMIC DNA]</scope>
</reference>
<gene>
    <name evidence="2" type="ORF">CDAR_572151</name>
</gene>
<sequence length="90" mass="10064">MGRVNTPRQESYHIQGPVALVPISAKPRNYNGRLRDPSGKRGGKPRISFGRNHFLDLAKLTSLCLCIGASRKGRGRMFLHYHYSDANAKV</sequence>
<evidence type="ECO:0000256" key="1">
    <source>
        <dbReference type="SAM" id="MobiDB-lite"/>
    </source>
</evidence>
<dbReference type="Proteomes" id="UP001054837">
    <property type="component" value="Unassembled WGS sequence"/>
</dbReference>
<dbReference type="EMBL" id="BPLQ01005801">
    <property type="protein sequence ID" value="GIY17338.1"/>
    <property type="molecule type" value="Genomic_DNA"/>
</dbReference>
<organism evidence="2 3">
    <name type="scientific">Caerostris darwini</name>
    <dbReference type="NCBI Taxonomy" id="1538125"/>
    <lineage>
        <taxon>Eukaryota</taxon>
        <taxon>Metazoa</taxon>
        <taxon>Ecdysozoa</taxon>
        <taxon>Arthropoda</taxon>
        <taxon>Chelicerata</taxon>
        <taxon>Arachnida</taxon>
        <taxon>Araneae</taxon>
        <taxon>Araneomorphae</taxon>
        <taxon>Entelegynae</taxon>
        <taxon>Araneoidea</taxon>
        <taxon>Araneidae</taxon>
        <taxon>Caerostris</taxon>
    </lineage>
</organism>
<proteinExistence type="predicted"/>
<comment type="caution">
    <text evidence="2">The sequence shown here is derived from an EMBL/GenBank/DDBJ whole genome shotgun (WGS) entry which is preliminary data.</text>
</comment>
<accession>A0AAV4R5W7</accession>
<dbReference type="AlphaFoldDB" id="A0AAV4R5W7"/>
<feature type="region of interest" description="Disordered" evidence="1">
    <location>
        <begin position="28"/>
        <end position="47"/>
    </location>
</feature>